<comment type="caution">
    <text evidence="10">The sequence shown here is derived from an EMBL/GenBank/DDBJ whole genome shotgun (WGS) entry which is preliminary data.</text>
</comment>
<dbReference type="OrthoDB" id="9787841at2"/>
<keyword evidence="2 8" id="KW-0813">Transport</keyword>
<dbReference type="Proteomes" id="UP000077407">
    <property type="component" value="Unassembled WGS sequence"/>
</dbReference>
<comment type="similarity">
    <text evidence="8">Belongs to the binding-protein-dependent transport system permease family.</text>
</comment>
<evidence type="ECO:0000256" key="8">
    <source>
        <dbReference type="RuleBase" id="RU363032"/>
    </source>
</evidence>
<dbReference type="AlphaFoldDB" id="A0A166SCR4"/>
<feature type="transmembrane region" description="Helical" evidence="8">
    <location>
        <begin position="58"/>
        <end position="78"/>
    </location>
</feature>
<evidence type="ECO:0000313" key="11">
    <source>
        <dbReference type="Proteomes" id="UP000077407"/>
    </source>
</evidence>
<dbReference type="InterPro" id="IPR010065">
    <property type="entry name" value="AA_ABC_transptr_permease_3TM"/>
</dbReference>
<dbReference type="CDD" id="cd06261">
    <property type="entry name" value="TM_PBP2"/>
    <property type="match status" value="1"/>
</dbReference>
<keyword evidence="4 8" id="KW-0812">Transmembrane</keyword>
<proteinExistence type="inferred from homology"/>
<evidence type="ECO:0000313" key="10">
    <source>
        <dbReference type="EMBL" id="OAA91991.1"/>
    </source>
</evidence>
<organism evidence="10 11">
    <name type="scientific">Clostridium ljungdahlii</name>
    <dbReference type="NCBI Taxonomy" id="1538"/>
    <lineage>
        <taxon>Bacteria</taxon>
        <taxon>Bacillati</taxon>
        <taxon>Bacillota</taxon>
        <taxon>Clostridia</taxon>
        <taxon>Eubacteriales</taxon>
        <taxon>Clostridiaceae</taxon>
        <taxon>Clostridium</taxon>
    </lineage>
</organism>
<feature type="transmembrane region" description="Helical" evidence="8">
    <location>
        <begin position="90"/>
        <end position="107"/>
    </location>
</feature>
<dbReference type="EMBL" id="LITT01000003">
    <property type="protein sequence ID" value="OAA91991.1"/>
    <property type="molecule type" value="Genomic_DNA"/>
</dbReference>
<feature type="domain" description="ABC transmembrane type-1" evidence="9">
    <location>
        <begin position="19"/>
        <end position="207"/>
    </location>
</feature>
<gene>
    <name evidence="10" type="primary">yxeN</name>
    <name evidence="10" type="ORF">WY13_00393</name>
</gene>
<dbReference type="Gene3D" id="1.10.3720.10">
    <property type="entry name" value="MetI-like"/>
    <property type="match status" value="1"/>
</dbReference>
<dbReference type="PANTHER" id="PTHR30614">
    <property type="entry name" value="MEMBRANE COMPONENT OF AMINO ACID ABC TRANSPORTER"/>
    <property type="match status" value="1"/>
</dbReference>
<dbReference type="Pfam" id="PF00528">
    <property type="entry name" value="BPD_transp_1"/>
    <property type="match status" value="1"/>
</dbReference>
<feature type="transmembrane region" description="Helical" evidence="8">
    <location>
        <begin position="191"/>
        <end position="209"/>
    </location>
</feature>
<dbReference type="PATRIC" id="fig|1538.10.peg.886"/>
<dbReference type="GO" id="GO:0015184">
    <property type="term" value="F:L-cystine transmembrane transporter activity"/>
    <property type="evidence" value="ECO:0007669"/>
    <property type="project" value="TreeGrafter"/>
</dbReference>
<evidence type="ECO:0000256" key="6">
    <source>
        <dbReference type="ARBA" id="ARBA00022989"/>
    </source>
</evidence>
<feature type="transmembrane region" description="Helical" evidence="8">
    <location>
        <begin position="21"/>
        <end position="46"/>
    </location>
</feature>
<accession>A0A166SCR4</accession>
<evidence type="ECO:0000256" key="5">
    <source>
        <dbReference type="ARBA" id="ARBA00022970"/>
    </source>
</evidence>
<dbReference type="PROSITE" id="PS50928">
    <property type="entry name" value="ABC_TM1"/>
    <property type="match status" value="1"/>
</dbReference>
<protein>
    <submittedName>
        <fullName evidence="10">Putative amino-acid permease protein YxeN</fullName>
    </submittedName>
</protein>
<evidence type="ECO:0000256" key="2">
    <source>
        <dbReference type="ARBA" id="ARBA00022448"/>
    </source>
</evidence>
<dbReference type="SUPFAM" id="SSF161098">
    <property type="entry name" value="MetI-like"/>
    <property type="match status" value="1"/>
</dbReference>
<reference evidence="10 11" key="1">
    <citation type="journal article" date="2015" name="Biotechnol. Bioeng.">
        <title>Genome sequence and phenotypic characterization of Caulobacter segnis.</title>
        <authorList>
            <person name="Patel S."/>
            <person name="Fletcher B."/>
            <person name="Scott D.C."/>
            <person name="Ely B."/>
        </authorList>
    </citation>
    <scope>NUCLEOTIDE SEQUENCE [LARGE SCALE GENOMIC DNA]</scope>
    <source>
        <strain evidence="10 11">ERI-2</strain>
    </source>
</reference>
<dbReference type="GO" id="GO:0043190">
    <property type="term" value="C:ATP-binding cassette (ABC) transporter complex"/>
    <property type="evidence" value="ECO:0007669"/>
    <property type="project" value="InterPro"/>
</dbReference>
<evidence type="ECO:0000256" key="3">
    <source>
        <dbReference type="ARBA" id="ARBA00022475"/>
    </source>
</evidence>
<keyword evidence="3" id="KW-1003">Cell membrane</keyword>
<keyword evidence="7 8" id="KW-0472">Membrane</keyword>
<sequence>MDFNIEYFFSMFPVILRGLPITVEVAGASLFFSVMLGFVIAVFRYYNIPVLKQFSDVFVSFFRSTPFIAQLFVFYYGIAQVSKLVKNMPSFWATIIVLSLSFAAYMSEDIRGAITSVDKGQFEAGISIGLSSWQTVYRIIIPQAVRVAIPGMMNSFANLFKSTSLCFIVGLKDMIAYCKNEANVSFRYLEGYMAVLIIYWIILSFISYLQSRLERHMNKAY</sequence>
<dbReference type="InterPro" id="IPR043429">
    <property type="entry name" value="ArtM/GltK/GlnP/TcyL/YhdX-like"/>
</dbReference>
<evidence type="ECO:0000256" key="7">
    <source>
        <dbReference type="ARBA" id="ARBA00023136"/>
    </source>
</evidence>
<dbReference type="PANTHER" id="PTHR30614:SF0">
    <property type="entry name" value="L-CYSTINE TRANSPORT SYSTEM PERMEASE PROTEIN TCYL"/>
    <property type="match status" value="1"/>
</dbReference>
<evidence type="ECO:0000256" key="4">
    <source>
        <dbReference type="ARBA" id="ARBA00022692"/>
    </source>
</evidence>
<name>A0A166SCR4_9CLOT</name>
<evidence type="ECO:0000256" key="1">
    <source>
        <dbReference type="ARBA" id="ARBA00004651"/>
    </source>
</evidence>
<keyword evidence="6 8" id="KW-1133">Transmembrane helix</keyword>
<dbReference type="InterPro" id="IPR035906">
    <property type="entry name" value="MetI-like_sf"/>
</dbReference>
<dbReference type="NCBIfam" id="TIGR01726">
    <property type="entry name" value="HEQRo_perm_3TM"/>
    <property type="match status" value="1"/>
</dbReference>
<dbReference type="RefSeq" id="WP_063554020.1">
    <property type="nucleotide sequence ID" value="NZ_LITT01000003.1"/>
</dbReference>
<keyword evidence="5" id="KW-0029">Amino-acid transport</keyword>
<dbReference type="InterPro" id="IPR000515">
    <property type="entry name" value="MetI-like"/>
</dbReference>
<evidence type="ECO:0000259" key="9">
    <source>
        <dbReference type="PROSITE" id="PS50928"/>
    </source>
</evidence>
<comment type="subcellular location">
    <subcellularLocation>
        <location evidence="1 8">Cell membrane</location>
        <topology evidence="1 8">Multi-pass membrane protein</topology>
    </subcellularLocation>
</comment>